<reference evidence="1" key="1">
    <citation type="submission" date="2021-02" db="EMBL/GenBank/DDBJ databases">
        <authorList>
            <person name="Nowell W R."/>
        </authorList>
    </citation>
    <scope>NUCLEOTIDE SEQUENCE</scope>
</reference>
<evidence type="ECO:0000313" key="1">
    <source>
        <dbReference type="EMBL" id="CAF1334266.1"/>
    </source>
</evidence>
<evidence type="ECO:0000313" key="2">
    <source>
        <dbReference type="Proteomes" id="UP000663845"/>
    </source>
</evidence>
<gene>
    <name evidence="1" type="ORF">JYZ213_LOCUS34128</name>
</gene>
<organism evidence="1 2">
    <name type="scientific">Adineta steineri</name>
    <dbReference type="NCBI Taxonomy" id="433720"/>
    <lineage>
        <taxon>Eukaryota</taxon>
        <taxon>Metazoa</taxon>
        <taxon>Spiralia</taxon>
        <taxon>Gnathifera</taxon>
        <taxon>Rotifera</taxon>
        <taxon>Eurotatoria</taxon>
        <taxon>Bdelloidea</taxon>
        <taxon>Adinetida</taxon>
        <taxon>Adinetidae</taxon>
        <taxon>Adineta</taxon>
    </lineage>
</organism>
<sequence>MNVFFSGVMKSLLLVSISFLKSLIVLLINLKEFQLECYYSTNDLLDGNQWESFTSHLKKFDFRFNLNKNQYENISQIINSFSSSFWTNNKHWWISYNKNSICTIPKYSPSKYKINCENDLFPQSLTSPLSIYFSQVNDLSIENFEYLTKPIYHRFSNVKILRLMDEVCKIKPDFLSLFINLNQIEEIQIITLDIHTQFLLEHIPYVRSLRFDYLSNNLSTCLKHIRSIEYYSSSNPISGQIIEQFCQIFPQVQYLHIVVKTVIDMYQCINRLRNLSKAFFRIENLKQSLTLTNIYESTRLTSYNSTIEFCGITVDFKINHISK</sequence>
<protein>
    <submittedName>
        <fullName evidence="1">Uncharacterized protein</fullName>
    </submittedName>
</protein>
<dbReference type="Proteomes" id="UP000663845">
    <property type="component" value="Unassembled WGS sequence"/>
</dbReference>
<name>A0A815G626_9BILA</name>
<comment type="caution">
    <text evidence="1">The sequence shown here is derived from an EMBL/GenBank/DDBJ whole genome shotgun (WGS) entry which is preliminary data.</text>
</comment>
<dbReference type="EMBL" id="CAJNOG010000680">
    <property type="protein sequence ID" value="CAF1334266.1"/>
    <property type="molecule type" value="Genomic_DNA"/>
</dbReference>
<accession>A0A815G626</accession>
<proteinExistence type="predicted"/>
<dbReference type="AlphaFoldDB" id="A0A815G626"/>